<feature type="repeat" description="RCC1" evidence="1">
    <location>
        <begin position="55"/>
        <end position="103"/>
    </location>
</feature>
<dbReference type="KEGG" id="tbl:TBLA_0A04670"/>
<protein>
    <submittedName>
        <fullName evidence="2">Uncharacterized protein</fullName>
    </submittedName>
</protein>
<dbReference type="FunCoup" id="I2GVV9">
    <property type="interactions" value="137"/>
</dbReference>
<dbReference type="eggNOG" id="KOG1426">
    <property type="taxonomic scope" value="Eukaryota"/>
</dbReference>
<dbReference type="Gene3D" id="2.130.10.30">
    <property type="entry name" value="Regulator of chromosome condensation 1/beta-lactamase-inhibitor protein II"/>
    <property type="match status" value="2"/>
</dbReference>
<reference evidence="2 3" key="1">
    <citation type="journal article" date="2011" name="Proc. Natl. Acad. Sci. U.S.A.">
        <title>Evolutionary erosion of yeast sex chromosomes by mating-type switching accidents.</title>
        <authorList>
            <person name="Gordon J.L."/>
            <person name="Armisen D."/>
            <person name="Proux-Wera E."/>
            <person name="Oheigeartaigh S.S."/>
            <person name="Byrne K.P."/>
            <person name="Wolfe K.H."/>
        </authorList>
    </citation>
    <scope>NUCLEOTIDE SEQUENCE [LARGE SCALE GENOMIC DNA]</scope>
    <source>
        <strain evidence="3">ATCC 34711 / CBS 6284 / DSM 70876 / NBRC 10599 / NRRL Y-10934 / UCD 77-7</strain>
    </source>
</reference>
<dbReference type="InParanoid" id="I2GVV9"/>
<dbReference type="OMA" id="GWGANTK"/>
<dbReference type="HOGENOM" id="CLU_005210_0_0_1"/>
<sequence length="357" mass="39846">MSRLYCMGSNGQGQLGLSHREDIIALQEVPLPESLNKIKKLNCGGNHTILLDSNGSIYGTGDNNESQLGLPEKVLAQFNKLQCNVKVKDIACSWTSTLILTEGNELLIMGKGFKGELGLGSGVVSTENKWVSVMKFKQGNTVKLYGSLQNFVVVDNSLYGSIIYGWGANTKCQLLSPKSRKVEKPTVLWESSNTTIQEVAMGKDFFAFIDDQRNLVKLTGNVPQSFDLKNRTKKDILGIHCMWTSIHLQTANQIQSYGNNRYNQLFDNTKFDRDNVIKFVAGSEHGILVTKREDFFEVWCWGWAEHGNCGILNGPTEVQTSIHINDQSNISSPPNMIFKCKKEPFVYGGCATTWIWV</sequence>
<proteinExistence type="predicted"/>
<name>I2GVV9_HENB6</name>
<dbReference type="RefSeq" id="XP_004177780.1">
    <property type="nucleotide sequence ID" value="XM_004177732.1"/>
</dbReference>
<keyword evidence="3" id="KW-1185">Reference proteome</keyword>
<gene>
    <name evidence="2" type="primary">TBLA0A04670</name>
    <name evidence="2" type="ORF">TBLA_0A04670</name>
</gene>
<dbReference type="PANTHER" id="PTHR45982:SF1">
    <property type="entry name" value="REGULATOR OF CHROMOSOME CONDENSATION"/>
    <property type="match status" value="1"/>
</dbReference>
<dbReference type="GO" id="GO:0002098">
    <property type="term" value="P:tRNA wobble uridine modification"/>
    <property type="evidence" value="ECO:0007669"/>
    <property type="project" value="EnsemblFungi"/>
</dbReference>
<dbReference type="STRING" id="1071380.I2GVV9"/>
<organism evidence="2 3">
    <name type="scientific">Henningerozyma blattae (strain ATCC 34711 / CBS 6284 / DSM 70876 / NBRC 10599 / NRRL Y-10934 / UCD 77-7)</name>
    <name type="common">Yeast</name>
    <name type="synonym">Tetrapisispora blattae</name>
    <dbReference type="NCBI Taxonomy" id="1071380"/>
    <lineage>
        <taxon>Eukaryota</taxon>
        <taxon>Fungi</taxon>
        <taxon>Dikarya</taxon>
        <taxon>Ascomycota</taxon>
        <taxon>Saccharomycotina</taxon>
        <taxon>Saccharomycetes</taxon>
        <taxon>Saccharomycetales</taxon>
        <taxon>Saccharomycetaceae</taxon>
        <taxon>Henningerozyma</taxon>
    </lineage>
</organism>
<dbReference type="EMBL" id="HE806316">
    <property type="protein sequence ID" value="CCH58261.1"/>
    <property type="molecule type" value="Genomic_DNA"/>
</dbReference>
<evidence type="ECO:0000256" key="1">
    <source>
        <dbReference type="PROSITE-ProRule" id="PRU00235"/>
    </source>
</evidence>
<dbReference type="GO" id="GO:0005737">
    <property type="term" value="C:cytoplasm"/>
    <property type="evidence" value="ECO:0007669"/>
    <property type="project" value="EnsemblFungi"/>
</dbReference>
<dbReference type="InterPro" id="IPR009091">
    <property type="entry name" value="RCC1/BLIP-II"/>
</dbReference>
<feature type="repeat" description="RCC1" evidence="1">
    <location>
        <begin position="2"/>
        <end position="54"/>
    </location>
</feature>
<dbReference type="GO" id="GO:0017183">
    <property type="term" value="P:protein histidyl modification to diphthamide"/>
    <property type="evidence" value="ECO:0007669"/>
    <property type="project" value="EnsemblFungi"/>
</dbReference>
<dbReference type="PROSITE" id="PS50012">
    <property type="entry name" value="RCC1_3"/>
    <property type="match status" value="2"/>
</dbReference>
<dbReference type="SUPFAM" id="SSF50985">
    <property type="entry name" value="RCC1/BLIP-II"/>
    <property type="match status" value="1"/>
</dbReference>
<accession>I2GVV9</accession>
<dbReference type="PANTHER" id="PTHR45982">
    <property type="entry name" value="REGULATOR OF CHROMOSOME CONDENSATION"/>
    <property type="match status" value="1"/>
</dbReference>
<evidence type="ECO:0000313" key="3">
    <source>
        <dbReference type="Proteomes" id="UP000002866"/>
    </source>
</evidence>
<dbReference type="Pfam" id="PF13540">
    <property type="entry name" value="RCC1_2"/>
    <property type="match status" value="1"/>
</dbReference>
<dbReference type="InterPro" id="IPR000408">
    <property type="entry name" value="Reg_chr_condens"/>
</dbReference>
<dbReference type="Proteomes" id="UP000002866">
    <property type="component" value="Chromosome 1"/>
</dbReference>
<dbReference type="GeneID" id="14493677"/>
<evidence type="ECO:0000313" key="2">
    <source>
        <dbReference type="EMBL" id="CCH58261.1"/>
    </source>
</evidence>
<dbReference type="AlphaFoldDB" id="I2GVV9"/>
<dbReference type="OrthoDB" id="5370059at2759"/>
<dbReference type="InterPro" id="IPR051553">
    <property type="entry name" value="Ran_GTPase-activating"/>
</dbReference>